<reference evidence="2 3" key="1">
    <citation type="journal article" date="2016" name="PLoS Pathog.">
        <title>Biosynthesis of antibiotic leucinostatins in bio-control fungus Purpureocillium lilacinum and their inhibition on phytophthora revealed by genome mining.</title>
        <authorList>
            <person name="Wang G."/>
            <person name="Liu Z."/>
            <person name="Lin R."/>
            <person name="Li E."/>
            <person name="Mao Z."/>
            <person name="Ling J."/>
            <person name="Yang Y."/>
            <person name="Yin W.B."/>
            <person name="Xie B."/>
        </authorList>
    </citation>
    <scope>NUCLEOTIDE SEQUENCE [LARGE SCALE GENOMIC DNA]</scope>
    <source>
        <strain evidence="2">170</strain>
    </source>
</reference>
<comment type="caution">
    <text evidence="2">The sequence shown here is derived from an EMBL/GenBank/DDBJ whole genome shotgun (WGS) entry which is preliminary data.</text>
</comment>
<accession>A0A219ARQ5</accession>
<feature type="compositionally biased region" description="Basic and acidic residues" evidence="1">
    <location>
        <begin position="1"/>
        <end position="10"/>
    </location>
</feature>
<dbReference type="Proteomes" id="UP000078397">
    <property type="component" value="Unassembled WGS sequence"/>
</dbReference>
<dbReference type="GeneID" id="33936487"/>
<proteinExistence type="predicted"/>
<feature type="compositionally biased region" description="Polar residues" evidence="1">
    <location>
        <begin position="11"/>
        <end position="24"/>
    </location>
</feature>
<dbReference type="RefSeq" id="XP_022285738.1">
    <property type="nucleotide sequence ID" value="XM_022429235.1"/>
</dbReference>
<keyword evidence="3" id="KW-1185">Reference proteome</keyword>
<feature type="region of interest" description="Disordered" evidence="1">
    <location>
        <begin position="1"/>
        <end position="29"/>
    </location>
</feature>
<evidence type="ECO:0000313" key="3">
    <source>
        <dbReference type="Proteomes" id="UP000078397"/>
    </source>
</evidence>
<gene>
    <name evidence="2" type="ORF">VFPPC_17535</name>
</gene>
<organism evidence="2 3">
    <name type="scientific">Pochonia chlamydosporia 170</name>
    <dbReference type="NCBI Taxonomy" id="1380566"/>
    <lineage>
        <taxon>Eukaryota</taxon>
        <taxon>Fungi</taxon>
        <taxon>Dikarya</taxon>
        <taxon>Ascomycota</taxon>
        <taxon>Pezizomycotina</taxon>
        <taxon>Sordariomycetes</taxon>
        <taxon>Hypocreomycetidae</taxon>
        <taxon>Hypocreales</taxon>
        <taxon>Clavicipitaceae</taxon>
        <taxon>Pochonia</taxon>
    </lineage>
</organism>
<dbReference type="AlphaFoldDB" id="A0A219ARQ5"/>
<evidence type="ECO:0000256" key="1">
    <source>
        <dbReference type="SAM" id="MobiDB-lite"/>
    </source>
</evidence>
<evidence type="ECO:0000313" key="2">
    <source>
        <dbReference type="EMBL" id="OWT43302.1"/>
    </source>
</evidence>
<protein>
    <submittedName>
        <fullName evidence="2">Uncharacterized protein</fullName>
    </submittedName>
</protein>
<dbReference type="KEGG" id="pchm:VFPPC_17535"/>
<sequence length="120" mass="13519">MRSRRRKEELSSQIRRQGNAATFHNRNRAGPTLSLCVPAKLPNAVTMPGSPTREPSRLVHHDRPVGMFEDPILGQCPTGKLRPHPKSRCLSSKSASEQAPCRVMAYHGSLEDLWALRWRP</sequence>
<dbReference type="EMBL" id="LSBJ02000002">
    <property type="protein sequence ID" value="OWT43302.1"/>
    <property type="molecule type" value="Genomic_DNA"/>
</dbReference>
<name>A0A219ARQ5_METCM</name>